<evidence type="ECO:0000313" key="3">
    <source>
        <dbReference type="Proteomes" id="UP001154282"/>
    </source>
</evidence>
<organism evidence="2 3">
    <name type="scientific">Linum tenue</name>
    <dbReference type="NCBI Taxonomy" id="586396"/>
    <lineage>
        <taxon>Eukaryota</taxon>
        <taxon>Viridiplantae</taxon>
        <taxon>Streptophyta</taxon>
        <taxon>Embryophyta</taxon>
        <taxon>Tracheophyta</taxon>
        <taxon>Spermatophyta</taxon>
        <taxon>Magnoliopsida</taxon>
        <taxon>eudicotyledons</taxon>
        <taxon>Gunneridae</taxon>
        <taxon>Pentapetalae</taxon>
        <taxon>rosids</taxon>
        <taxon>fabids</taxon>
        <taxon>Malpighiales</taxon>
        <taxon>Linaceae</taxon>
        <taxon>Linum</taxon>
    </lineage>
</organism>
<dbReference type="EMBL" id="CAMGYJ010000010">
    <property type="protein sequence ID" value="CAI0550436.1"/>
    <property type="molecule type" value="Genomic_DNA"/>
</dbReference>
<accession>A0AAV0QZK0</accession>
<proteinExistence type="predicted"/>
<feature type="compositionally biased region" description="Polar residues" evidence="1">
    <location>
        <begin position="82"/>
        <end position="93"/>
    </location>
</feature>
<name>A0AAV0QZK0_9ROSI</name>
<keyword evidence="3" id="KW-1185">Reference proteome</keyword>
<evidence type="ECO:0000256" key="1">
    <source>
        <dbReference type="SAM" id="MobiDB-lite"/>
    </source>
</evidence>
<feature type="region of interest" description="Disordered" evidence="1">
    <location>
        <begin position="82"/>
        <end position="112"/>
    </location>
</feature>
<gene>
    <name evidence="2" type="ORF">LITE_LOCUS45540</name>
</gene>
<dbReference type="AlphaFoldDB" id="A0AAV0QZK0"/>
<dbReference type="Proteomes" id="UP001154282">
    <property type="component" value="Unassembled WGS sequence"/>
</dbReference>
<reference evidence="2" key="1">
    <citation type="submission" date="2022-08" db="EMBL/GenBank/DDBJ databases">
        <authorList>
            <person name="Gutierrez-Valencia J."/>
        </authorList>
    </citation>
    <scope>NUCLEOTIDE SEQUENCE</scope>
</reference>
<sequence length="123" mass="13722">LSFFLLNNNSGGRIPSGRPTPLSSSRPIPILSAIPTFSFHQTPPFQSKNMKVFSHRSSFSFLFPISPLSFSFIRPILSPSFRSNPSNTSSPLHFNQRKSGIRPDEWSTHGKRTQFELAGEAIS</sequence>
<comment type="caution">
    <text evidence="2">The sequence shown here is derived from an EMBL/GenBank/DDBJ whole genome shotgun (WGS) entry which is preliminary data.</text>
</comment>
<evidence type="ECO:0000313" key="2">
    <source>
        <dbReference type="EMBL" id="CAI0550436.1"/>
    </source>
</evidence>
<protein>
    <submittedName>
        <fullName evidence="2">Uncharacterized protein</fullName>
    </submittedName>
</protein>
<feature type="non-terminal residue" evidence="2">
    <location>
        <position position="1"/>
    </location>
</feature>